<organism evidence="1">
    <name type="scientific">marine sediment metagenome</name>
    <dbReference type="NCBI Taxonomy" id="412755"/>
    <lineage>
        <taxon>unclassified sequences</taxon>
        <taxon>metagenomes</taxon>
        <taxon>ecological metagenomes</taxon>
    </lineage>
</organism>
<protein>
    <recommendedName>
        <fullName evidence="2">HNH domain-containing protein</fullName>
    </recommendedName>
</protein>
<dbReference type="InterPro" id="IPR036280">
    <property type="entry name" value="Multihaem_cyt_sf"/>
</dbReference>
<dbReference type="SUPFAM" id="SSF48695">
    <property type="entry name" value="Multiheme cytochromes"/>
    <property type="match status" value="1"/>
</dbReference>
<gene>
    <name evidence="1" type="ORF">LCGC14_1373050</name>
</gene>
<dbReference type="AlphaFoldDB" id="A0A0F9MK52"/>
<dbReference type="EMBL" id="LAZR01008690">
    <property type="protein sequence ID" value="KKM77140.1"/>
    <property type="molecule type" value="Genomic_DNA"/>
</dbReference>
<proteinExistence type="predicted"/>
<accession>A0A0F9MK52</accession>
<evidence type="ECO:0000313" key="1">
    <source>
        <dbReference type="EMBL" id="KKM77140.1"/>
    </source>
</evidence>
<sequence>MIHRKRISLAHANIKHWNWKGNAVKYQGVHSYINRNYPKPKKCEMCHQVKPLDISNISGLYKRDILDWEWLCRRCHMKKDGRLEKFGKYLRTKGRRKK</sequence>
<reference evidence="1" key="1">
    <citation type="journal article" date="2015" name="Nature">
        <title>Complex archaea that bridge the gap between prokaryotes and eukaryotes.</title>
        <authorList>
            <person name="Spang A."/>
            <person name="Saw J.H."/>
            <person name="Jorgensen S.L."/>
            <person name="Zaremba-Niedzwiedzka K."/>
            <person name="Martijn J."/>
            <person name="Lind A.E."/>
            <person name="van Eijk R."/>
            <person name="Schleper C."/>
            <person name="Guy L."/>
            <person name="Ettema T.J."/>
        </authorList>
    </citation>
    <scope>NUCLEOTIDE SEQUENCE</scope>
</reference>
<comment type="caution">
    <text evidence="1">The sequence shown here is derived from an EMBL/GenBank/DDBJ whole genome shotgun (WGS) entry which is preliminary data.</text>
</comment>
<name>A0A0F9MK52_9ZZZZ</name>
<evidence type="ECO:0008006" key="2">
    <source>
        <dbReference type="Google" id="ProtNLM"/>
    </source>
</evidence>